<dbReference type="AlphaFoldDB" id="A0A6A0GRX2"/>
<gene>
    <name evidence="2" type="ORF">HAZT_HAZT000395</name>
</gene>
<proteinExistence type="predicted"/>
<comment type="caution">
    <text evidence="2">The sequence shown here is derived from an EMBL/GenBank/DDBJ whole genome shotgun (WGS) entry which is preliminary data.</text>
</comment>
<dbReference type="EMBL" id="JQDR03015760">
    <property type="protein sequence ID" value="KAA0186141.1"/>
    <property type="molecule type" value="Genomic_DNA"/>
</dbReference>
<reference evidence="2" key="1">
    <citation type="submission" date="2014-08" db="EMBL/GenBank/DDBJ databases">
        <authorList>
            <person name="Murali S."/>
            <person name="Richards S."/>
            <person name="Bandaranaike D."/>
            <person name="Bellair M."/>
            <person name="Blankenburg K."/>
            <person name="Chao H."/>
            <person name="Dinh H."/>
            <person name="Doddapaneni H."/>
            <person name="Dugan-Rocha S."/>
            <person name="Elkadiri S."/>
            <person name="Gnanaolivu R."/>
            <person name="Hughes D."/>
            <person name="Lee S."/>
            <person name="Li M."/>
            <person name="Ming W."/>
            <person name="Munidasa M."/>
            <person name="Muniz J."/>
            <person name="Nguyen L."/>
            <person name="Osuji N."/>
            <person name="Pu L.-L."/>
            <person name="Puazo M."/>
            <person name="Skinner E."/>
            <person name="Qu C."/>
            <person name="Quiroz J."/>
            <person name="Raj R."/>
            <person name="Weissenberger G."/>
            <person name="Xin Y."/>
            <person name="Zou X."/>
            <person name="Han Y."/>
            <person name="Worley K."/>
            <person name="Muzny D."/>
            <person name="Gibbs R."/>
        </authorList>
    </citation>
    <scope>NUCLEOTIDE SEQUENCE</scope>
    <source>
        <strain evidence="2">HAZT.00-mixed</strain>
        <tissue evidence="2">Whole organism</tissue>
    </source>
</reference>
<accession>A0A6A0GRX2</accession>
<reference evidence="2" key="3">
    <citation type="submission" date="2019-06" db="EMBL/GenBank/DDBJ databases">
        <authorList>
            <person name="Poynton C."/>
            <person name="Hasenbein S."/>
            <person name="Benoit J.B."/>
            <person name="Sepulveda M.S."/>
            <person name="Poelchau M.F."/>
            <person name="Murali S.C."/>
            <person name="Chen S."/>
            <person name="Glastad K.M."/>
            <person name="Werren J.H."/>
            <person name="Vineis J.H."/>
            <person name="Bowen J.L."/>
            <person name="Friedrich M."/>
            <person name="Jones J."/>
            <person name="Robertson H.M."/>
            <person name="Feyereisen R."/>
            <person name="Mechler-Hickson A."/>
            <person name="Mathers N."/>
            <person name="Lee C.E."/>
            <person name="Colbourne J.K."/>
            <person name="Biales A."/>
            <person name="Johnston J.S."/>
            <person name="Wellborn G.A."/>
            <person name="Rosendale A.J."/>
            <person name="Cridge A.G."/>
            <person name="Munoz-Torres M.C."/>
            <person name="Bain P.A."/>
            <person name="Manny A.R."/>
            <person name="Major K.M."/>
            <person name="Lambert F.N."/>
            <person name="Vulpe C.D."/>
            <person name="Tuck P."/>
            <person name="Blalock B.J."/>
            <person name="Lin Y.-Y."/>
            <person name="Smith M.E."/>
            <person name="Ochoa-Acuna H."/>
            <person name="Chen M.-J.M."/>
            <person name="Childers C.P."/>
            <person name="Qu J."/>
            <person name="Dugan S."/>
            <person name="Lee S.L."/>
            <person name="Chao H."/>
            <person name="Dinh H."/>
            <person name="Han Y."/>
            <person name="Doddapaneni H."/>
            <person name="Worley K.C."/>
            <person name="Muzny D.M."/>
            <person name="Gibbs R.A."/>
            <person name="Richards S."/>
        </authorList>
    </citation>
    <scope>NUCLEOTIDE SEQUENCE</scope>
    <source>
        <strain evidence="2">HAZT.00-mixed</strain>
        <tissue evidence="2">Whole organism</tissue>
    </source>
</reference>
<evidence type="ECO:0000256" key="1">
    <source>
        <dbReference type="SAM" id="MobiDB-lite"/>
    </source>
</evidence>
<evidence type="ECO:0000313" key="2">
    <source>
        <dbReference type="EMBL" id="KAA0186141.1"/>
    </source>
</evidence>
<name>A0A6A0GRX2_HYAAZ</name>
<protein>
    <submittedName>
        <fullName evidence="2">Uncharacterized protein</fullName>
    </submittedName>
</protein>
<sequence length="203" mass="22627">MQQQKSEGYRRAYSLRKTPLYNSVLWAPDNEPLCTVDSKKSHWYVDNDLGENHDVVLLCTECHQPSNQRDGVLPYQLADQHDATIGNSADVKVITDGNLKVIKEQYRIALAGTEGTVDVPYVPNLRRPQGRSDAFCNDSGTVCDSGHVHDDGETEGDDGETKDHAEESEENDGQTDGNNEESEDDNVVTEDDNGDTEYHDKIQ</sequence>
<dbReference type="Proteomes" id="UP000711488">
    <property type="component" value="Unassembled WGS sequence"/>
</dbReference>
<feature type="compositionally biased region" description="Acidic residues" evidence="1">
    <location>
        <begin position="166"/>
        <end position="195"/>
    </location>
</feature>
<reference evidence="2" key="2">
    <citation type="journal article" date="2018" name="Environ. Sci. Technol.">
        <title>The Toxicogenome of Hyalella azteca: A Model for Sediment Ecotoxicology and Evolutionary Toxicology.</title>
        <authorList>
            <person name="Poynton H.C."/>
            <person name="Hasenbein S."/>
            <person name="Benoit J.B."/>
            <person name="Sepulveda M.S."/>
            <person name="Poelchau M.F."/>
            <person name="Hughes D.S.T."/>
            <person name="Murali S.C."/>
            <person name="Chen S."/>
            <person name="Glastad K.M."/>
            <person name="Goodisman M.A.D."/>
            <person name="Werren J.H."/>
            <person name="Vineis J.H."/>
            <person name="Bowen J.L."/>
            <person name="Friedrich M."/>
            <person name="Jones J."/>
            <person name="Robertson H.M."/>
            <person name="Feyereisen R."/>
            <person name="Mechler-Hickson A."/>
            <person name="Mathers N."/>
            <person name="Lee C.E."/>
            <person name="Colbourne J.K."/>
            <person name="Biales A."/>
            <person name="Johnston J.S."/>
            <person name="Wellborn G.A."/>
            <person name="Rosendale A.J."/>
            <person name="Cridge A.G."/>
            <person name="Munoz-Torres M.C."/>
            <person name="Bain P.A."/>
            <person name="Manny A.R."/>
            <person name="Major K.M."/>
            <person name="Lambert F.N."/>
            <person name="Vulpe C.D."/>
            <person name="Tuck P."/>
            <person name="Blalock B.J."/>
            <person name="Lin Y.Y."/>
            <person name="Smith M.E."/>
            <person name="Ochoa-Acuna H."/>
            <person name="Chen M.M."/>
            <person name="Childers C.P."/>
            <person name="Qu J."/>
            <person name="Dugan S."/>
            <person name="Lee S.L."/>
            <person name="Chao H."/>
            <person name="Dinh H."/>
            <person name="Han Y."/>
            <person name="Doddapaneni H."/>
            <person name="Worley K.C."/>
            <person name="Muzny D.M."/>
            <person name="Gibbs R.A."/>
            <person name="Richards S."/>
        </authorList>
    </citation>
    <scope>NUCLEOTIDE SEQUENCE</scope>
    <source>
        <strain evidence="2">HAZT.00-mixed</strain>
        <tissue evidence="2">Whole organism</tissue>
    </source>
</reference>
<feature type="region of interest" description="Disordered" evidence="1">
    <location>
        <begin position="120"/>
        <end position="203"/>
    </location>
</feature>
<organism evidence="2">
    <name type="scientific">Hyalella azteca</name>
    <name type="common">Amphipod</name>
    <dbReference type="NCBI Taxonomy" id="294128"/>
    <lineage>
        <taxon>Eukaryota</taxon>
        <taxon>Metazoa</taxon>
        <taxon>Ecdysozoa</taxon>
        <taxon>Arthropoda</taxon>
        <taxon>Crustacea</taxon>
        <taxon>Multicrustacea</taxon>
        <taxon>Malacostraca</taxon>
        <taxon>Eumalacostraca</taxon>
        <taxon>Peracarida</taxon>
        <taxon>Amphipoda</taxon>
        <taxon>Senticaudata</taxon>
        <taxon>Talitrida</taxon>
        <taxon>Talitroidea</taxon>
        <taxon>Hyalellidae</taxon>
        <taxon>Hyalella</taxon>
    </lineage>
</organism>